<feature type="compositionally biased region" description="Pro residues" evidence="1">
    <location>
        <begin position="397"/>
        <end position="417"/>
    </location>
</feature>
<reference evidence="2" key="1">
    <citation type="journal article" date="2020" name="Stud. Mycol.">
        <title>101 Dothideomycetes genomes: a test case for predicting lifestyles and emergence of pathogens.</title>
        <authorList>
            <person name="Haridas S."/>
            <person name="Albert R."/>
            <person name="Binder M."/>
            <person name="Bloem J."/>
            <person name="Labutti K."/>
            <person name="Salamov A."/>
            <person name="Andreopoulos B."/>
            <person name="Baker S."/>
            <person name="Barry K."/>
            <person name="Bills G."/>
            <person name="Bluhm B."/>
            <person name="Cannon C."/>
            <person name="Castanera R."/>
            <person name="Culley D."/>
            <person name="Daum C."/>
            <person name="Ezra D."/>
            <person name="Gonzalez J."/>
            <person name="Henrissat B."/>
            <person name="Kuo A."/>
            <person name="Liang C."/>
            <person name="Lipzen A."/>
            <person name="Lutzoni F."/>
            <person name="Magnuson J."/>
            <person name="Mondo S."/>
            <person name="Nolan M."/>
            <person name="Ohm R."/>
            <person name="Pangilinan J."/>
            <person name="Park H.-J."/>
            <person name="Ramirez L."/>
            <person name="Alfaro M."/>
            <person name="Sun H."/>
            <person name="Tritt A."/>
            <person name="Yoshinaga Y."/>
            <person name="Zwiers L.-H."/>
            <person name="Turgeon B."/>
            <person name="Goodwin S."/>
            <person name="Spatafora J."/>
            <person name="Crous P."/>
            <person name="Grigoriev I."/>
        </authorList>
    </citation>
    <scope>NUCLEOTIDE SEQUENCE</scope>
    <source>
        <strain evidence="2">CBS 115976</strain>
    </source>
</reference>
<evidence type="ECO:0000313" key="2">
    <source>
        <dbReference type="EMBL" id="KAF2672539.1"/>
    </source>
</evidence>
<feature type="compositionally biased region" description="Polar residues" evidence="1">
    <location>
        <begin position="330"/>
        <end position="352"/>
    </location>
</feature>
<dbReference type="AlphaFoldDB" id="A0A6A6UJX0"/>
<dbReference type="OrthoDB" id="7464126at2759"/>
<evidence type="ECO:0000256" key="1">
    <source>
        <dbReference type="SAM" id="MobiDB-lite"/>
    </source>
</evidence>
<dbReference type="EMBL" id="MU004232">
    <property type="protein sequence ID" value="KAF2672539.1"/>
    <property type="molecule type" value="Genomic_DNA"/>
</dbReference>
<organism evidence="2 3">
    <name type="scientific">Microthyrium microscopicum</name>
    <dbReference type="NCBI Taxonomy" id="703497"/>
    <lineage>
        <taxon>Eukaryota</taxon>
        <taxon>Fungi</taxon>
        <taxon>Dikarya</taxon>
        <taxon>Ascomycota</taxon>
        <taxon>Pezizomycotina</taxon>
        <taxon>Dothideomycetes</taxon>
        <taxon>Dothideomycetes incertae sedis</taxon>
        <taxon>Microthyriales</taxon>
        <taxon>Microthyriaceae</taxon>
        <taxon>Microthyrium</taxon>
    </lineage>
</organism>
<keyword evidence="3" id="KW-1185">Reference proteome</keyword>
<dbReference type="Proteomes" id="UP000799302">
    <property type="component" value="Unassembled WGS sequence"/>
</dbReference>
<feature type="compositionally biased region" description="Basic and acidic residues" evidence="1">
    <location>
        <begin position="287"/>
        <end position="312"/>
    </location>
</feature>
<feature type="region of interest" description="Disordered" evidence="1">
    <location>
        <begin position="212"/>
        <end position="365"/>
    </location>
</feature>
<gene>
    <name evidence="2" type="ORF">BT63DRAFT_453053</name>
</gene>
<evidence type="ECO:0000313" key="3">
    <source>
        <dbReference type="Proteomes" id="UP000799302"/>
    </source>
</evidence>
<sequence>MALRDDVEELGTISLKLFRKCRSSADFEVQNLGPSVRTIANSLDDFEEHLTSNPLSENSTARLQSLLSLTRAYLNQLKALIQENTSVAAASHIHLPDSSQGEADIQSKIERLANDLPHFHDELMKTEGRVSRALDFMVKSGDKLDVERLQESTQGGFPGAWDHVANRLEEKGITKETVQASRTFVIEWVRWAENEGRLLVPYEHPGSVHQLQAEEAPPSYDTIPVRGDETQIQSPGPGDFEGPGNIPLPLPPAQVILPPSPSSVLPTVPRRPIRHQSGDLSIPSLAFHDDQRTDTTIERRLSSHNQDYHEDDLYSVTPSPRRSPSILAASLSNQTSPTLSNTLVGPSSNSSPYIAKSQPLSPGGIERSIFKDEEIGKEVVSDSQFHSEDFGKEIAHTPPPIPPKTPEPRNIPIPASPAWPGNHLHLSPVQSTPSLEPISTAATFDLTDSGPPSPILEDEEPYIDLDANAETILRHFSENNWQEAKAAIEVQISSAEAGAFVIQDNVPVQPNIRYLRFLIGVCASFGGDFFGAKEAFNAVLANVHQTNHLVDSVEMAAARWLGDTCVVLNQGFDAVFAWAVAVQGYATMYGYYDSRAVLIATELRSLNFLTNALATIKLHAMGNPVPRDVTKVMMAAPLNWKYNKVVSTLEYVSRTSTGDLRTIQGKYINELYSLSHGDLTRPLTGMTVLPFEHDALFRVHPSIELMMAISKPRVTMKPKLIPTATFSSAKTLSFRTQRDGQWLIDAVRECLNAYAIEFKISESSFLIRLSQTQSRIAYYSCYALKVRKVPLRSAYGIKLTDVTYSTRNFPAYPGALAALLGANEVPVDPATVRDNLIKEMCSYLEELDKSGRKPMQVEPGNNIMELQSTQRFELGDTGTMLPELMGSDQIPTELDSRSVWKRKRKPVAETPIFELPG</sequence>
<proteinExistence type="predicted"/>
<accession>A0A6A6UJX0</accession>
<protein>
    <submittedName>
        <fullName evidence="2">Uncharacterized protein</fullName>
    </submittedName>
</protein>
<feature type="region of interest" description="Disordered" evidence="1">
    <location>
        <begin position="391"/>
        <end position="432"/>
    </location>
</feature>
<name>A0A6A6UJX0_9PEZI</name>